<sequence>MANTKQFSLTINGIEGAITNVNDLEHGIERLENAWKSTDDAFQRAQIAQELVKAKTKMEELEQSVEFLTSEKKLETIGKLGESLSGAFGIATVAAGAFGESLGFTKEEAEKYSKVADQVTAGLMSYRALMEGLTGENLKNLQSMLGMKQALLGNAAAQDATAVATGRATLASKLFGTTTRAAITATGIGALLVLLGLVIANWDRITAAVEKNRDTIVSALKYIAPPIYLVIKALDEIKGRFGGLGQFFSGIVSGISEGFVGLGSVLKQFFRGNFSGAAAEAKQLGATISKGFNDGVKEKQKEYDQEANDAAKRAQMDLRDTRIKVLESEGKDAYALKRRQLQDELSLVNGDGEDQKKERKRLNDDLLVLDAQHHKKVTDEAVKAAEKAKKEREKREAEELKAHQKHLVEMLGGEDAKPMEAVTPKVDATQAEKELKALGEIKVSPVVMPRVDTERAKDELDTFFGKANAYATAALEEGDSRGLLFNILFGPEGSDIEAEYGQALNDIVGLSEQIFANLQARRIEALESEASYIDEVLDEANAKLDTLNEQFADSEAKTQELEQKFLTAKGTERDLILKQLEDERKKRALVAAERKKEDERVKRAEADKLRVQQQITAEQEKQNKVRQVANALLAVQSAIEKTIMAIKSIQAIAAAGEGGKFGFDNVAYIIAATAAIAAAAISVSSIKFADGGYVPGPSHEQGGIQLWHRNGAHLGEMEGGEHITNKRATTRNASVLDQINRDGDRYSYVVTRKYADGGTLPDFGRLNQQVSAAAQPAQPDPALMQVMALVAKQQSQLDIIASQPVNVSVEEYEATKGRVTKYQEEALK</sequence>
<feature type="coiled-coil region" evidence="1">
    <location>
        <begin position="14"/>
        <end position="71"/>
    </location>
</feature>
<organism evidence="2 3">
    <name type="scientific">Hymenobacter aranciens</name>
    <dbReference type="NCBI Taxonomy" id="3063996"/>
    <lineage>
        <taxon>Bacteria</taxon>
        <taxon>Pseudomonadati</taxon>
        <taxon>Bacteroidota</taxon>
        <taxon>Cytophagia</taxon>
        <taxon>Cytophagales</taxon>
        <taxon>Hymenobacteraceae</taxon>
        <taxon>Hymenobacter</taxon>
    </lineage>
</organism>
<reference evidence="2" key="1">
    <citation type="submission" date="2023-07" db="EMBL/GenBank/DDBJ databases">
        <authorList>
            <person name="Kim M.K."/>
        </authorList>
    </citation>
    <scope>NUCLEOTIDE SEQUENCE</scope>
    <source>
        <strain evidence="2">ASUV-10-1</strain>
    </source>
</reference>
<evidence type="ECO:0000256" key="1">
    <source>
        <dbReference type="SAM" id="Coils"/>
    </source>
</evidence>
<keyword evidence="3" id="KW-1185">Reference proteome</keyword>
<evidence type="ECO:0000313" key="3">
    <source>
        <dbReference type="Proteomes" id="UP001176429"/>
    </source>
</evidence>
<dbReference type="RefSeq" id="WP_305005637.1">
    <property type="nucleotide sequence ID" value="NZ_JAUQSY010000003.1"/>
</dbReference>
<name>A0ABT9B7S0_9BACT</name>
<feature type="coiled-coil region" evidence="1">
    <location>
        <begin position="374"/>
        <end position="410"/>
    </location>
</feature>
<dbReference type="EMBL" id="JAUQSY010000003">
    <property type="protein sequence ID" value="MDO7874324.1"/>
    <property type="molecule type" value="Genomic_DNA"/>
</dbReference>
<gene>
    <name evidence="2" type="ORF">Q5H93_06235</name>
</gene>
<keyword evidence="1" id="KW-0175">Coiled coil</keyword>
<accession>A0ABT9B7S0</accession>
<comment type="caution">
    <text evidence="2">The sequence shown here is derived from an EMBL/GenBank/DDBJ whole genome shotgun (WGS) entry which is preliminary data.</text>
</comment>
<feature type="coiled-coil region" evidence="1">
    <location>
        <begin position="594"/>
        <end position="621"/>
    </location>
</feature>
<proteinExistence type="predicted"/>
<evidence type="ECO:0000313" key="2">
    <source>
        <dbReference type="EMBL" id="MDO7874324.1"/>
    </source>
</evidence>
<protein>
    <recommendedName>
        <fullName evidence="4">Phage tail tape measure protein</fullName>
    </recommendedName>
</protein>
<feature type="coiled-coil region" evidence="1">
    <location>
        <begin position="523"/>
        <end position="564"/>
    </location>
</feature>
<evidence type="ECO:0008006" key="4">
    <source>
        <dbReference type="Google" id="ProtNLM"/>
    </source>
</evidence>
<dbReference type="Proteomes" id="UP001176429">
    <property type="component" value="Unassembled WGS sequence"/>
</dbReference>